<keyword evidence="3" id="KW-1003">Cell membrane</keyword>
<evidence type="ECO:0000259" key="10">
    <source>
        <dbReference type="Pfam" id="PF02501"/>
    </source>
</evidence>
<accession>A0A6I6IIE9</accession>
<dbReference type="OrthoDB" id="7743552at2"/>
<comment type="PTM">
    <text evidence="9">Cleaved by prepilin peptidase.</text>
</comment>
<dbReference type="GO" id="GO:0015628">
    <property type="term" value="P:protein secretion by the type II secretion system"/>
    <property type="evidence" value="ECO:0007669"/>
    <property type="project" value="UniProtKB-UniRule"/>
</dbReference>
<geneLocation type="plasmid" evidence="12">
    <name>pmme07001</name>
</geneLocation>
<dbReference type="NCBIfam" id="TIGR02532">
    <property type="entry name" value="IV_pilin_GFxxxE"/>
    <property type="match status" value="1"/>
</dbReference>
<keyword evidence="7" id="KW-1133">Transmembrane helix</keyword>
<comment type="similarity">
    <text evidence="2 9">Belongs to the GSP I family.</text>
</comment>
<evidence type="ECO:0000256" key="9">
    <source>
        <dbReference type="RuleBase" id="RU368030"/>
    </source>
</evidence>
<evidence type="ECO:0000256" key="4">
    <source>
        <dbReference type="ARBA" id="ARBA00022481"/>
    </source>
</evidence>
<organism evidence="11 12">
    <name type="scientific">Roseovarius faecimaris</name>
    <dbReference type="NCBI Taxonomy" id="2494550"/>
    <lineage>
        <taxon>Bacteria</taxon>
        <taxon>Pseudomonadati</taxon>
        <taxon>Pseudomonadota</taxon>
        <taxon>Alphaproteobacteria</taxon>
        <taxon>Rhodobacterales</taxon>
        <taxon>Roseobacteraceae</taxon>
        <taxon>Roseovarius</taxon>
    </lineage>
</organism>
<proteinExistence type="inferred from homology"/>
<dbReference type="PROSITE" id="PS00409">
    <property type="entry name" value="PROKAR_NTER_METHYL"/>
    <property type="match status" value="1"/>
</dbReference>
<keyword evidence="11" id="KW-0614">Plasmid</keyword>
<dbReference type="InterPro" id="IPR012902">
    <property type="entry name" value="N_methyl_site"/>
</dbReference>
<sequence>MRRARKNMTRKDRLTRGLTLLELVVAVFVLSLGSIAALRATDQSRVAIGGMPSRVLAQVVARNRAQELQLYGSIGATGLPGEVEMAGRRFQVSVATKATAGGLVEAAVTVRAADGPGAYLVTYVTPLGPGS</sequence>
<evidence type="ECO:0000256" key="5">
    <source>
        <dbReference type="ARBA" id="ARBA00022519"/>
    </source>
</evidence>
<evidence type="ECO:0000256" key="2">
    <source>
        <dbReference type="ARBA" id="ARBA00008358"/>
    </source>
</evidence>
<dbReference type="EMBL" id="CP034347">
    <property type="protein sequence ID" value="QGX96750.1"/>
    <property type="molecule type" value="Genomic_DNA"/>
</dbReference>
<dbReference type="RefSeq" id="WP_157705188.1">
    <property type="nucleotide sequence ID" value="NZ_CP034347.1"/>
</dbReference>
<comment type="subunit">
    <text evidence="9">Type II secretion is composed of four main components: the outer membrane complex, the inner membrane complex, the cytoplasmic secretion ATPase and the periplasm-spanning pseudopilus.</text>
</comment>
<dbReference type="InterPro" id="IPR010052">
    <property type="entry name" value="T2SS_protein-GspI"/>
</dbReference>
<evidence type="ECO:0000313" key="11">
    <source>
        <dbReference type="EMBL" id="QGX96750.1"/>
    </source>
</evidence>
<keyword evidence="6" id="KW-0812">Transmembrane</keyword>
<feature type="domain" description="Type II secretion system protein GspI C-terminal" evidence="10">
    <location>
        <begin position="53"/>
        <end position="124"/>
    </location>
</feature>
<dbReference type="Pfam" id="PF07963">
    <property type="entry name" value="N_methyl"/>
    <property type="match status" value="1"/>
</dbReference>
<keyword evidence="5 9" id="KW-0997">Cell inner membrane</keyword>
<dbReference type="AlphaFoldDB" id="A0A6I6IIE9"/>
<dbReference type="PANTHER" id="PTHR38779">
    <property type="entry name" value="TYPE II SECRETION SYSTEM PROTEIN I-RELATED"/>
    <property type="match status" value="1"/>
</dbReference>
<name>A0A6I6IIE9_9RHOB</name>
<evidence type="ECO:0000256" key="1">
    <source>
        <dbReference type="ARBA" id="ARBA00004377"/>
    </source>
</evidence>
<keyword evidence="12" id="KW-1185">Reference proteome</keyword>
<protein>
    <recommendedName>
        <fullName evidence="9">Type II secretion system protein I</fullName>
        <shortName evidence="9">T2SS minor pseudopilin I</shortName>
    </recommendedName>
</protein>
<evidence type="ECO:0000313" key="12">
    <source>
        <dbReference type="Proteomes" id="UP000428330"/>
    </source>
</evidence>
<reference evidence="11 12" key="1">
    <citation type="submission" date="2018-12" db="EMBL/GenBank/DDBJ databases">
        <title>Complete genome sequence of Roseovarius sp. MME-070.</title>
        <authorList>
            <person name="Nam Y.-D."/>
            <person name="Kang J."/>
            <person name="Chung W.-H."/>
            <person name="Park Y.S."/>
        </authorList>
    </citation>
    <scope>NUCLEOTIDE SEQUENCE [LARGE SCALE GENOMIC DNA]</scope>
    <source>
        <strain evidence="11 12">MME-070</strain>
        <plasmid evidence="12">pmme07001</plasmid>
    </source>
</reference>
<dbReference type="PANTHER" id="PTHR38779:SF2">
    <property type="entry name" value="TYPE II SECRETION SYSTEM PROTEIN I-RELATED"/>
    <property type="match status" value="1"/>
</dbReference>
<keyword evidence="8" id="KW-0472">Membrane</keyword>
<evidence type="ECO:0000256" key="7">
    <source>
        <dbReference type="ARBA" id="ARBA00022989"/>
    </source>
</evidence>
<evidence type="ECO:0000256" key="6">
    <source>
        <dbReference type="ARBA" id="ARBA00022692"/>
    </source>
</evidence>
<evidence type="ECO:0000256" key="8">
    <source>
        <dbReference type="ARBA" id="ARBA00023136"/>
    </source>
</evidence>
<dbReference type="KEGG" id="rom:EI983_00060"/>
<dbReference type="SUPFAM" id="SSF54523">
    <property type="entry name" value="Pili subunits"/>
    <property type="match status" value="1"/>
</dbReference>
<dbReference type="InterPro" id="IPR045584">
    <property type="entry name" value="Pilin-like"/>
</dbReference>
<comment type="subcellular location">
    <subcellularLocation>
        <location evidence="1 9">Cell inner membrane</location>
        <topology evidence="1 9">Single-pass membrane protein</topology>
    </subcellularLocation>
</comment>
<evidence type="ECO:0000256" key="3">
    <source>
        <dbReference type="ARBA" id="ARBA00022475"/>
    </source>
</evidence>
<dbReference type="GO" id="GO:0015627">
    <property type="term" value="C:type II protein secretion system complex"/>
    <property type="evidence" value="ECO:0007669"/>
    <property type="project" value="UniProtKB-UniRule"/>
</dbReference>
<dbReference type="InterPro" id="IPR003413">
    <property type="entry name" value="T2SS_GspI_C"/>
</dbReference>
<dbReference type="Proteomes" id="UP000428330">
    <property type="component" value="Plasmid pMME07001"/>
</dbReference>
<dbReference type="Pfam" id="PF02501">
    <property type="entry name" value="T2SSI"/>
    <property type="match status" value="1"/>
</dbReference>
<dbReference type="Gene3D" id="3.30.1300.30">
    <property type="entry name" value="GSPII I/J protein-like"/>
    <property type="match status" value="1"/>
</dbReference>
<keyword evidence="4 9" id="KW-0488">Methylation</keyword>
<dbReference type="NCBIfam" id="TIGR01707">
    <property type="entry name" value="gspI"/>
    <property type="match status" value="1"/>
</dbReference>
<dbReference type="GO" id="GO:0005886">
    <property type="term" value="C:plasma membrane"/>
    <property type="evidence" value="ECO:0007669"/>
    <property type="project" value="UniProtKB-SubCell"/>
</dbReference>
<gene>
    <name evidence="11" type="primary">gspI</name>
    <name evidence="11" type="ORF">EI983_00060</name>
</gene>
<comment type="function">
    <text evidence="9">Component of the type II secretion system required for the energy-dependent secretion of extracellular factors such as proteases and toxins from the periplasm.</text>
</comment>